<feature type="transmembrane region" description="Helical" evidence="7">
    <location>
        <begin position="315"/>
        <end position="333"/>
    </location>
</feature>
<feature type="transmembrane region" description="Helical" evidence="7">
    <location>
        <begin position="256"/>
        <end position="280"/>
    </location>
</feature>
<keyword evidence="9" id="KW-1185">Reference proteome</keyword>
<dbReference type="PANTHER" id="PTHR16024">
    <property type="entry name" value="XK-RELATED PROTEIN"/>
    <property type="match status" value="1"/>
</dbReference>
<evidence type="ECO:0000256" key="7">
    <source>
        <dbReference type="RuleBase" id="RU910716"/>
    </source>
</evidence>
<keyword evidence="6 7" id="KW-0472">Membrane</keyword>
<evidence type="ECO:0000256" key="2">
    <source>
        <dbReference type="ARBA" id="ARBA00008789"/>
    </source>
</evidence>
<dbReference type="Proteomes" id="UP001148018">
    <property type="component" value="Unassembled WGS sequence"/>
</dbReference>
<comment type="similarity">
    <text evidence="2 7">Belongs to the XK family.</text>
</comment>
<evidence type="ECO:0000256" key="3">
    <source>
        <dbReference type="ARBA" id="ARBA00022475"/>
    </source>
</evidence>
<dbReference type="AlphaFoldDB" id="A0A9Q0D8G0"/>
<proteinExistence type="inferred from homology"/>
<feature type="transmembrane region" description="Helical" evidence="7">
    <location>
        <begin position="117"/>
        <end position="141"/>
    </location>
</feature>
<dbReference type="Pfam" id="PF09815">
    <property type="entry name" value="XK-related"/>
    <property type="match status" value="2"/>
</dbReference>
<dbReference type="GO" id="GO:0043652">
    <property type="term" value="P:engulfment of apoptotic cell"/>
    <property type="evidence" value="ECO:0007669"/>
    <property type="project" value="TreeGrafter"/>
</dbReference>
<gene>
    <name evidence="8" type="ORF">NHX12_014615</name>
</gene>
<feature type="transmembrane region" description="Helical" evidence="7">
    <location>
        <begin position="349"/>
        <end position="367"/>
    </location>
</feature>
<dbReference type="GO" id="GO:0070782">
    <property type="term" value="P:phosphatidylserine exposure on apoptotic cell surface"/>
    <property type="evidence" value="ECO:0007669"/>
    <property type="project" value="TreeGrafter"/>
</dbReference>
<accession>A0A9Q0D8G0</accession>
<comment type="subcellular location">
    <subcellularLocation>
        <location evidence="1">Cell membrane</location>
        <topology evidence="1">Multi-pass membrane protein</topology>
    </subcellularLocation>
    <subcellularLocation>
        <location evidence="7">Membrane</location>
        <topology evidence="7">Multi-pass membrane protein</topology>
    </subcellularLocation>
</comment>
<evidence type="ECO:0000256" key="6">
    <source>
        <dbReference type="ARBA" id="ARBA00023136"/>
    </source>
</evidence>
<feature type="transmembrane region" description="Helical" evidence="7">
    <location>
        <begin position="86"/>
        <end position="105"/>
    </location>
</feature>
<feature type="transmembrane region" description="Helical" evidence="7">
    <location>
        <begin position="286"/>
        <end position="303"/>
    </location>
</feature>
<dbReference type="OrthoDB" id="6356248at2759"/>
<dbReference type="GO" id="GO:0005886">
    <property type="term" value="C:plasma membrane"/>
    <property type="evidence" value="ECO:0007669"/>
    <property type="project" value="UniProtKB-SubCell"/>
</dbReference>
<organism evidence="8 9">
    <name type="scientific">Muraenolepis orangiensis</name>
    <name type="common">Patagonian moray cod</name>
    <dbReference type="NCBI Taxonomy" id="630683"/>
    <lineage>
        <taxon>Eukaryota</taxon>
        <taxon>Metazoa</taxon>
        <taxon>Chordata</taxon>
        <taxon>Craniata</taxon>
        <taxon>Vertebrata</taxon>
        <taxon>Euteleostomi</taxon>
        <taxon>Actinopterygii</taxon>
        <taxon>Neopterygii</taxon>
        <taxon>Teleostei</taxon>
        <taxon>Neoteleostei</taxon>
        <taxon>Acanthomorphata</taxon>
        <taxon>Zeiogadaria</taxon>
        <taxon>Gadariae</taxon>
        <taxon>Gadiformes</taxon>
        <taxon>Muraenolepidoidei</taxon>
        <taxon>Muraenolepididae</taxon>
        <taxon>Muraenolepis</taxon>
    </lineage>
</organism>
<evidence type="ECO:0000256" key="5">
    <source>
        <dbReference type="ARBA" id="ARBA00022989"/>
    </source>
</evidence>
<comment type="caution">
    <text evidence="8">The sequence shown here is derived from an EMBL/GenBank/DDBJ whole genome shotgun (WGS) entry which is preliminary data.</text>
</comment>
<keyword evidence="3" id="KW-1003">Cell membrane</keyword>
<evidence type="ECO:0000313" key="8">
    <source>
        <dbReference type="EMBL" id="KAJ3584119.1"/>
    </source>
</evidence>
<sequence>MAAQSDGGKAGPAYGGFAQLYEGGDTGEPLDSAAIHICQCCRTSACYWGCRSACLGSPLGSTHPPVGVGVRETHCPPREQLWLDCLWIILALLVFFWDVGTDLCLAADYYARQDYLWFGLTLFFVLVPSVLVQILSFRWFVQDYTGGGLGVVEGLTKRGAAGLSAAAYPGRDRLRLATIWLWQAVIHILQLGQVWRYIRTLYLGIQSRRQREAPAALYADVNMLRLLETFLESAPQLVLQLCIMIQENRAERLQSLALFASLFHLYFGIFVALHWCAMAFWVWEEVLFNMVVGVVYIFCWFNVREGRTRYRMLAYYTVVLAENTVLTGLWYAYRDPALTDSYASEALCGVYLCFAGGVLVMLLYYGFLHPASSHLSPGPASSCCAQLLWGLPLPPSAPPTAPPTPARLVRSAAGAAAASKLDGPLIKIDMPRKRYPAWDAHYYITPAAVGIRYRDGPLLYELLQYESSL</sequence>
<keyword evidence="5 7" id="KW-1133">Transmembrane helix</keyword>
<reference evidence="8" key="1">
    <citation type="submission" date="2022-07" db="EMBL/GenBank/DDBJ databases">
        <title>Chromosome-level genome of Muraenolepis orangiensis.</title>
        <authorList>
            <person name="Kim J."/>
        </authorList>
    </citation>
    <scope>NUCLEOTIDE SEQUENCE</scope>
    <source>
        <strain evidence="8">KU_S4_2022</strain>
        <tissue evidence="8">Muscle</tissue>
    </source>
</reference>
<evidence type="ECO:0000256" key="4">
    <source>
        <dbReference type="ARBA" id="ARBA00022692"/>
    </source>
</evidence>
<dbReference type="InterPro" id="IPR018629">
    <property type="entry name" value="XK-rel"/>
</dbReference>
<name>A0A9Q0D8G0_9TELE</name>
<keyword evidence="4 7" id="KW-0812">Transmembrane</keyword>
<dbReference type="GO" id="GO:1902742">
    <property type="term" value="P:apoptotic process involved in development"/>
    <property type="evidence" value="ECO:0007669"/>
    <property type="project" value="TreeGrafter"/>
</dbReference>
<dbReference type="InterPro" id="IPR050895">
    <property type="entry name" value="XK-related_scramblase"/>
</dbReference>
<evidence type="ECO:0000256" key="1">
    <source>
        <dbReference type="ARBA" id="ARBA00004651"/>
    </source>
</evidence>
<evidence type="ECO:0000313" key="9">
    <source>
        <dbReference type="Proteomes" id="UP001148018"/>
    </source>
</evidence>
<dbReference type="EMBL" id="JANIIK010000119">
    <property type="protein sequence ID" value="KAJ3584119.1"/>
    <property type="molecule type" value="Genomic_DNA"/>
</dbReference>
<dbReference type="PANTHER" id="PTHR16024:SF9">
    <property type="entry name" value="XK-RELATED PROTEIN 6"/>
    <property type="match status" value="1"/>
</dbReference>
<protein>
    <recommendedName>
        <fullName evidence="7">XK-related protein</fullName>
    </recommendedName>
</protein>